<evidence type="ECO:0000313" key="2">
    <source>
        <dbReference type="Proteomes" id="UP000800038"/>
    </source>
</evidence>
<proteinExistence type="predicted"/>
<sequence>MYSCARVLYIRARWQGLKFEKTSKRSIIFEVHSLGGIIMENGGTNDEKLLAYAWAQMREAEEELG</sequence>
<evidence type="ECO:0000313" key="1">
    <source>
        <dbReference type="EMBL" id="KAF1940399.1"/>
    </source>
</evidence>
<organism evidence="1 2">
    <name type="scientific">Clathrospora elynae</name>
    <dbReference type="NCBI Taxonomy" id="706981"/>
    <lineage>
        <taxon>Eukaryota</taxon>
        <taxon>Fungi</taxon>
        <taxon>Dikarya</taxon>
        <taxon>Ascomycota</taxon>
        <taxon>Pezizomycotina</taxon>
        <taxon>Dothideomycetes</taxon>
        <taxon>Pleosporomycetidae</taxon>
        <taxon>Pleosporales</taxon>
        <taxon>Diademaceae</taxon>
        <taxon>Clathrospora</taxon>
    </lineage>
</organism>
<reference evidence="1" key="1">
    <citation type="journal article" date="2020" name="Stud. Mycol.">
        <title>101 Dothideomycetes genomes: a test case for predicting lifestyles and emergence of pathogens.</title>
        <authorList>
            <person name="Haridas S."/>
            <person name="Albert R."/>
            <person name="Binder M."/>
            <person name="Bloem J."/>
            <person name="Labutti K."/>
            <person name="Salamov A."/>
            <person name="Andreopoulos B."/>
            <person name="Baker S."/>
            <person name="Barry K."/>
            <person name="Bills G."/>
            <person name="Bluhm B."/>
            <person name="Cannon C."/>
            <person name="Castanera R."/>
            <person name="Culley D."/>
            <person name="Daum C."/>
            <person name="Ezra D."/>
            <person name="Gonzalez J."/>
            <person name="Henrissat B."/>
            <person name="Kuo A."/>
            <person name="Liang C."/>
            <person name="Lipzen A."/>
            <person name="Lutzoni F."/>
            <person name="Magnuson J."/>
            <person name="Mondo S."/>
            <person name="Nolan M."/>
            <person name="Ohm R."/>
            <person name="Pangilinan J."/>
            <person name="Park H.-J."/>
            <person name="Ramirez L."/>
            <person name="Alfaro M."/>
            <person name="Sun H."/>
            <person name="Tritt A."/>
            <person name="Yoshinaga Y."/>
            <person name="Zwiers L.-H."/>
            <person name="Turgeon B."/>
            <person name="Goodwin S."/>
            <person name="Spatafora J."/>
            <person name="Crous P."/>
            <person name="Grigoriev I."/>
        </authorList>
    </citation>
    <scope>NUCLEOTIDE SEQUENCE</scope>
    <source>
        <strain evidence="1">CBS 161.51</strain>
    </source>
</reference>
<keyword evidence="2" id="KW-1185">Reference proteome</keyword>
<accession>A0A6A5SLT2</accession>
<gene>
    <name evidence="1" type="ORF">EJ02DRAFT_456029</name>
</gene>
<dbReference type="EMBL" id="ML976063">
    <property type="protein sequence ID" value="KAF1940399.1"/>
    <property type="molecule type" value="Genomic_DNA"/>
</dbReference>
<name>A0A6A5SLT2_9PLEO</name>
<dbReference type="Proteomes" id="UP000800038">
    <property type="component" value="Unassembled WGS sequence"/>
</dbReference>
<dbReference type="AlphaFoldDB" id="A0A6A5SLT2"/>
<protein>
    <submittedName>
        <fullName evidence="1">Uncharacterized protein</fullName>
    </submittedName>
</protein>